<accession>A0ABN0XR66</accession>
<dbReference type="InterPro" id="IPR010982">
    <property type="entry name" value="Lambda_DNA-bd_dom_sf"/>
</dbReference>
<keyword evidence="4" id="KW-1185">Reference proteome</keyword>
<dbReference type="InterPro" id="IPR000488">
    <property type="entry name" value="Death_dom"/>
</dbReference>
<dbReference type="Pfam" id="PF19054">
    <property type="entry name" value="DUF5753"/>
    <property type="match status" value="1"/>
</dbReference>
<organism evidence="3 4">
    <name type="scientific">Actinoallomurus spadix</name>
    <dbReference type="NCBI Taxonomy" id="79912"/>
    <lineage>
        <taxon>Bacteria</taxon>
        <taxon>Bacillati</taxon>
        <taxon>Actinomycetota</taxon>
        <taxon>Actinomycetes</taxon>
        <taxon>Streptosporangiales</taxon>
        <taxon>Thermomonosporaceae</taxon>
        <taxon>Actinoallomurus</taxon>
    </lineage>
</organism>
<proteinExistence type="predicted"/>
<feature type="domain" description="Death" evidence="1">
    <location>
        <begin position="18"/>
        <end position="90"/>
    </location>
</feature>
<evidence type="ECO:0000313" key="3">
    <source>
        <dbReference type="EMBL" id="GAA0370732.1"/>
    </source>
</evidence>
<dbReference type="PROSITE" id="PS50943">
    <property type="entry name" value="HTH_CROC1"/>
    <property type="match status" value="1"/>
</dbReference>
<dbReference type="Pfam" id="PF13560">
    <property type="entry name" value="HTH_31"/>
    <property type="match status" value="1"/>
</dbReference>
<dbReference type="EMBL" id="BAAABM010000070">
    <property type="protein sequence ID" value="GAA0370732.1"/>
    <property type="molecule type" value="Genomic_DNA"/>
</dbReference>
<name>A0ABN0XR66_9ACTN</name>
<dbReference type="SMART" id="SM00530">
    <property type="entry name" value="HTH_XRE"/>
    <property type="match status" value="1"/>
</dbReference>
<dbReference type="InterPro" id="IPR043917">
    <property type="entry name" value="DUF5753"/>
</dbReference>
<reference evidence="3 4" key="1">
    <citation type="journal article" date="2019" name="Int. J. Syst. Evol. Microbiol.">
        <title>The Global Catalogue of Microorganisms (GCM) 10K type strain sequencing project: providing services to taxonomists for standard genome sequencing and annotation.</title>
        <authorList>
            <consortium name="The Broad Institute Genomics Platform"/>
            <consortium name="The Broad Institute Genome Sequencing Center for Infectious Disease"/>
            <person name="Wu L."/>
            <person name="Ma J."/>
        </authorList>
    </citation>
    <scope>NUCLEOTIDE SEQUENCE [LARGE SCALE GENOMIC DNA]</scope>
    <source>
        <strain evidence="3 4">JCM 3146</strain>
    </source>
</reference>
<dbReference type="Gene3D" id="1.10.260.40">
    <property type="entry name" value="lambda repressor-like DNA-binding domains"/>
    <property type="match status" value="1"/>
</dbReference>
<sequence length="294" mass="32215">MAVAGGGRDPAYDKRRRLAGELRVLREMSGMSGRDLAKRIGISQSKVSRIEAGAAQPSATEITAWAQAVGAADEIERLRDVLADVARTEVETWQAAIEGRHQLQDDAREREETARRVRVFQPALVPGLLQTPGYAQRVFAMFKASVPQTSVAAAVAARLDRQLALYKDDDRHFEFLITEAALRWRPGPPRLAIAQLDRIATVSTLDNVSIGLIPLSAEAEAPYLQGFSILDDGDADDDAFVLIELDHAELTVTEADAVALYRNRWSTLRKAAVFGDEAQALLRTLTAELRTIEG</sequence>
<protein>
    <submittedName>
        <fullName evidence="3">Helix-turn-helix transcriptional regulator</fullName>
    </submittedName>
</protein>
<evidence type="ECO:0000313" key="4">
    <source>
        <dbReference type="Proteomes" id="UP001501822"/>
    </source>
</evidence>
<dbReference type="InterPro" id="IPR001387">
    <property type="entry name" value="Cro/C1-type_HTH"/>
</dbReference>
<evidence type="ECO:0000259" key="1">
    <source>
        <dbReference type="PROSITE" id="PS50017"/>
    </source>
</evidence>
<feature type="domain" description="HTH cro/C1-type" evidence="2">
    <location>
        <begin position="22"/>
        <end position="75"/>
    </location>
</feature>
<comment type="caution">
    <text evidence="3">The sequence shown here is derived from an EMBL/GenBank/DDBJ whole genome shotgun (WGS) entry which is preliminary data.</text>
</comment>
<evidence type="ECO:0000259" key="2">
    <source>
        <dbReference type="PROSITE" id="PS50943"/>
    </source>
</evidence>
<gene>
    <name evidence="3" type="ORF">GCM10010151_70790</name>
</gene>
<dbReference type="SUPFAM" id="SSF47413">
    <property type="entry name" value="lambda repressor-like DNA-binding domains"/>
    <property type="match status" value="1"/>
</dbReference>
<dbReference type="PROSITE" id="PS50017">
    <property type="entry name" value="DEATH_DOMAIN"/>
    <property type="match status" value="1"/>
</dbReference>
<dbReference type="CDD" id="cd00093">
    <property type="entry name" value="HTH_XRE"/>
    <property type="match status" value="1"/>
</dbReference>
<dbReference type="Proteomes" id="UP001501822">
    <property type="component" value="Unassembled WGS sequence"/>
</dbReference>